<dbReference type="AlphaFoldDB" id="A0A382Q6A9"/>
<dbReference type="SUPFAM" id="SSF51735">
    <property type="entry name" value="NAD(P)-binding Rossmann-fold domains"/>
    <property type="match status" value="1"/>
</dbReference>
<dbReference type="InterPro" id="IPR036291">
    <property type="entry name" value="NAD(P)-bd_dom_sf"/>
</dbReference>
<dbReference type="InterPro" id="IPR006311">
    <property type="entry name" value="TAT_signal"/>
</dbReference>
<name>A0A382Q6A9_9ZZZZ</name>
<sequence length="267" mass="29405">MKDIEIKKTNRRSFIKASGTAVAAGGLAFPSVTFGKPDSRKLKIGFIGCGGRGTGAATQALTADSNVELWAMGDVSQDRLDRSLKSVKGSHGNKVNVEEKRQFVGLDSYSKVLDSGIDLAILTTPPGFRPQHFKAAVDAGMHVFLEKPMATDAPGLRSVMESAELAKKKGLSVVAGFCWRYHEARREFYKRIHDGEIGYLLSVYATYYTGPVKPMPADSSRKKEWSDIEWQVRNWYNFAWCGGDGLIEQAVHSVDKVGWAMKDKPPL</sequence>
<dbReference type="InterPro" id="IPR050463">
    <property type="entry name" value="Gfo/Idh/MocA_oxidrdct_glycsds"/>
</dbReference>
<organism evidence="2">
    <name type="scientific">marine metagenome</name>
    <dbReference type="NCBI Taxonomy" id="408172"/>
    <lineage>
        <taxon>unclassified sequences</taxon>
        <taxon>metagenomes</taxon>
        <taxon>ecological metagenomes</taxon>
    </lineage>
</organism>
<feature type="non-terminal residue" evidence="2">
    <location>
        <position position="267"/>
    </location>
</feature>
<dbReference type="Pfam" id="PF01408">
    <property type="entry name" value="GFO_IDH_MocA"/>
    <property type="match status" value="1"/>
</dbReference>
<dbReference type="PANTHER" id="PTHR43818:SF5">
    <property type="entry name" value="OXIDOREDUCTASE FAMILY PROTEIN"/>
    <property type="match status" value="1"/>
</dbReference>
<dbReference type="Gene3D" id="3.40.50.720">
    <property type="entry name" value="NAD(P)-binding Rossmann-like Domain"/>
    <property type="match status" value="1"/>
</dbReference>
<accession>A0A382Q6A9</accession>
<protein>
    <recommendedName>
        <fullName evidence="1">Gfo/Idh/MocA-like oxidoreductase N-terminal domain-containing protein</fullName>
    </recommendedName>
</protein>
<dbReference type="NCBIfam" id="TIGR01409">
    <property type="entry name" value="TAT_signal_seq"/>
    <property type="match status" value="1"/>
</dbReference>
<dbReference type="PANTHER" id="PTHR43818">
    <property type="entry name" value="BCDNA.GH03377"/>
    <property type="match status" value="1"/>
</dbReference>
<proteinExistence type="predicted"/>
<dbReference type="InterPro" id="IPR000683">
    <property type="entry name" value="Gfo/Idh/MocA-like_OxRdtase_N"/>
</dbReference>
<feature type="domain" description="Gfo/Idh/MocA-like oxidoreductase N-terminal" evidence="1">
    <location>
        <begin position="42"/>
        <end position="176"/>
    </location>
</feature>
<dbReference type="Gene3D" id="3.30.360.10">
    <property type="entry name" value="Dihydrodipicolinate Reductase, domain 2"/>
    <property type="match status" value="1"/>
</dbReference>
<evidence type="ECO:0000313" key="2">
    <source>
        <dbReference type="EMBL" id="SVC79761.1"/>
    </source>
</evidence>
<dbReference type="GO" id="GO:0000166">
    <property type="term" value="F:nucleotide binding"/>
    <property type="evidence" value="ECO:0007669"/>
    <property type="project" value="InterPro"/>
</dbReference>
<dbReference type="InterPro" id="IPR019546">
    <property type="entry name" value="TAT_signal_bac_arc"/>
</dbReference>
<reference evidence="2" key="1">
    <citation type="submission" date="2018-05" db="EMBL/GenBank/DDBJ databases">
        <authorList>
            <person name="Lanie J.A."/>
            <person name="Ng W.-L."/>
            <person name="Kazmierczak K.M."/>
            <person name="Andrzejewski T.M."/>
            <person name="Davidsen T.M."/>
            <person name="Wayne K.J."/>
            <person name="Tettelin H."/>
            <person name="Glass J.I."/>
            <person name="Rusch D."/>
            <person name="Podicherti R."/>
            <person name="Tsui H.-C.T."/>
            <person name="Winkler M.E."/>
        </authorList>
    </citation>
    <scope>NUCLEOTIDE SEQUENCE</scope>
</reference>
<evidence type="ECO:0000259" key="1">
    <source>
        <dbReference type="Pfam" id="PF01408"/>
    </source>
</evidence>
<gene>
    <name evidence="2" type="ORF">METZ01_LOCUS332615</name>
</gene>
<dbReference type="PROSITE" id="PS51318">
    <property type="entry name" value="TAT"/>
    <property type="match status" value="1"/>
</dbReference>
<dbReference type="EMBL" id="UINC01111495">
    <property type="protein sequence ID" value="SVC79761.1"/>
    <property type="molecule type" value="Genomic_DNA"/>
</dbReference>